<dbReference type="InterPro" id="IPR027417">
    <property type="entry name" value="P-loop_NTPase"/>
</dbReference>
<dbReference type="InterPro" id="IPR054787">
    <property type="entry name" value="TrlF_ATPase"/>
</dbReference>
<dbReference type="EMBL" id="JAHVJA010000001">
    <property type="protein sequence ID" value="MBY6138511.1"/>
    <property type="molecule type" value="Genomic_DNA"/>
</dbReference>
<dbReference type="Pfam" id="PF13304">
    <property type="entry name" value="AAA_21"/>
    <property type="match status" value="1"/>
</dbReference>
<gene>
    <name evidence="4" type="ORF">KUV26_03605</name>
</gene>
<evidence type="ECO:0000259" key="3">
    <source>
        <dbReference type="Pfam" id="PF13476"/>
    </source>
</evidence>
<dbReference type="NCBIfam" id="NF045780">
    <property type="entry name" value="TrlF_fam_ATP"/>
    <property type="match status" value="1"/>
</dbReference>
<dbReference type="InterPro" id="IPR038729">
    <property type="entry name" value="Rad50/SbcC_AAA"/>
</dbReference>
<reference evidence="4 5" key="1">
    <citation type="submission" date="2021-06" db="EMBL/GenBank/DDBJ databases">
        <title>50 bacteria genomes isolated from Dapeng, Shenzhen, China.</title>
        <authorList>
            <person name="Zheng W."/>
            <person name="Yu S."/>
            <person name="Huang Y."/>
        </authorList>
    </citation>
    <scope>NUCLEOTIDE SEQUENCE [LARGE SCALE GENOMIC DNA]</scope>
    <source>
        <strain evidence="4 5">DP1N14-2</strain>
    </source>
</reference>
<keyword evidence="5" id="KW-1185">Reference proteome</keyword>
<dbReference type="PANTHER" id="PTHR32182:SF22">
    <property type="entry name" value="ATP-DEPENDENT ENDONUCLEASE, OLD FAMILY-RELATED"/>
    <property type="match status" value="1"/>
</dbReference>
<feature type="domain" description="Rad50/SbcC-type AAA" evidence="3">
    <location>
        <begin position="229"/>
        <end position="462"/>
    </location>
</feature>
<proteinExistence type="predicted"/>
<sequence>MVMIPYVQLAISQRISEEANFDLWLFPGMELTCRNGVQCLIIFDADLSDEWRIEAQSKLGITIPSLNVNGKQGPKVTQLDFPYPEISKRLDVVPELQGRYIVLPNVSQGGQHTVLTEGSHADFKSMSYVGGYLDTGQNIETMNGKNKRRLSGEEDIWGKRFVYPLPTSDGRSADFSKVGTNSCWIKLAAPTAEAIRQAFLGHRSRISIKPPLTPTLSVNFIEVSGSEIFIDRRTDLSSELNSFIGGRGSGKSTLLEYVAFGLGRSCYDLPKDSYSGAGRLKELISQTLIAKGATLTIGVVQDGAEFTIRRSGANAYQPDITYPDGSTQRLSTQELRTLFPSVVYSQGELSELGKQAGKRTHISDLLQFVDQEYKREDERLNSEIDGAKTRVRQAVQGLSSAWALEAKISKYAASKASLEQRIAALQKTLPELSDADKATVDKYKNLSALEAKRQQATAQVASVMEDVTQLWHTSRKPVDLSSALPEAAKFQKAFAEFHSAFSSGIEALGIELGKHRDAMAEGGADIDGALEAAKVERDLAMEKLTEHRSATAQISNLQVELQGVLKQIAELSVTTSSADEWFEKLKSAVDDLKHTVELKGGKTREWADKIETLSGKRIEAQLKADANWSGIHDAVEVLTAKAGIKEATRIQRTDECLERSGVWSSLDRLRADALAALRWNVLSQSESGKPPQMDVLAEATGATPRAIERCVELMDVPRVEAIATAVPSDDISLLYCDGDRKISFEKASEGQRAAALLFMLLEQPGGPLLVDQPEGDLDNKIVSDLAEKLHDAKKNRQIIFASHNANIVVNGSSELVLGLDVSQNAKRDVTCEGAIDTKEVCDKITEIMEGGPQAFRDRKEKYGY</sequence>
<feature type="coiled-coil region" evidence="1">
    <location>
        <begin position="408"/>
        <end position="466"/>
    </location>
</feature>
<dbReference type="Proteomes" id="UP000766629">
    <property type="component" value="Unassembled WGS sequence"/>
</dbReference>
<accession>A0ABS7NBD0</accession>
<evidence type="ECO:0000313" key="4">
    <source>
        <dbReference type="EMBL" id="MBY6138511.1"/>
    </source>
</evidence>
<dbReference type="Pfam" id="PF13476">
    <property type="entry name" value="AAA_23"/>
    <property type="match status" value="1"/>
</dbReference>
<keyword evidence="1" id="KW-0175">Coiled coil</keyword>
<evidence type="ECO:0000313" key="5">
    <source>
        <dbReference type="Proteomes" id="UP000766629"/>
    </source>
</evidence>
<evidence type="ECO:0000259" key="2">
    <source>
        <dbReference type="Pfam" id="PF13304"/>
    </source>
</evidence>
<dbReference type="SUPFAM" id="SSF52540">
    <property type="entry name" value="P-loop containing nucleoside triphosphate hydrolases"/>
    <property type="match status" value="1"/>
</dbReference>
<evidence type="ECO:0000256" key="1">
    <source>
        <dbReference type="SAM" id="Coils"/>
    </source>
</evidence>
<comment type="caution">
    <text evidence="4">The sequence shown here is derived from an EMBL/GenBank/DDBJ whole genome shotgun (WGS) entry which is preliminary data.</text>
</comment>
<organism evidence="4 5">
    <name type="scientific">Leisingera daeponensis</name>
    <dbReference type="NCBI Taxonomy" id="405746"/>
    <lineage>
        <taxon>Bacteria</taxon>
        <taxon>Pseudomonadati</taxon>
        <taxon>Pseudomonadota</taxon>
        <taxon>Alphaproteobacteria</taxon>
        <taxon>Rhodobacterales</taxon>
        <taxon>Roseobacteraceae</taxon>
        <taxon>Leisingera</taxon>
    </lineage>
</organism>
<dbReference type="PANTHER" id="PTHR32182">
    <property type="entry name" value="DNA REPLICATION AND REPAIR PROTEIN RECF"/>
    <property type="match status" value="1"/>
</dbReference>
<feature type="domain" description="ATPase AAA-type core" evidence="2">
    <location>
        <begin position="733"/>
        <end position="808"/>
    </location>
</feature>
<protein>
    <submittedName>
        <fullName evidence="4">AAA family ATPase</fullName>
    </submittedName>
</protein>
<dbReference type="Gene3D" id="3.40.50.300">
    <property type="entry name" value="P-loop containing nucleotide triphosphate hydrolases"/>
    <property type="match status" value="2"/>
</dbReference>
<dbReference type="InterPro" id="IPR003959">
    <property type="entry name" value="ATPase_AAA_core"/>
</dbReference>
<name>A0ABS7NBD0_9RHOB</name>